<gene>
    <name evidence="1" type="ORF">HMPREF1316_2032</name>
</gene>
<reference evidence="1 2" key="1">
    <citation type="submission" date="2013-08" db="EMBL/GenBank/DDBJ databases">
        <authorList>
            <person name="Durkin A.S."/>
            <person name="Haft D.R."/>
            <person name="McCorrison J."/>
            <person name="Torralba M."/>
            <person name="Gillis M."/>
            <person name="Haft D.H."/>
            <person name="Methe B."/>
            <person name="Sutton G."/>
            <person name="Nelson K.E."/>
        </authorList>
    </citation>
    <scope>NUCLEOTIDE SEQUENCE [LARGE SCALE GENOMIC DNA]</scope>
    <source>
        <strain evidence="1 2">F0195</strain>
    </source>
</reference>
<dbReference type="GO" id="GO:0016829">
    <property type="term" value="F:lyase activity"/>
    <property type="evidence" value="ECO:0007669"/>
    <property type="project" value="UniProtKB-KW"/>
</dbReference>
<dbReference type="SUPFAM" id="SSF56796">
    <property type="entry name" value="Dehydroquinate synthase-like"/>
    <property type="match status" value="1"/>
</dbReference>
<organism evidence="1 2">
    <name type="scientific">Olsenella profusa F0195</name>
    <dbReference type="NCBI Taxonomy" id="1125712"/>
    <lineage>
        <taxon>Bacteria</taxon>
        <taxon>Bacillati</taxon>
        <taxon>Actinomycetota</taxon>
        <taxon>Coriobacteriia</taxon>
        <taxon>Coriobacteriales</taxon>
        <taxon>Atopobiaceae</taxon>
        <taxon>Olsenella</taxon>
    </lineage>
</organism>
<evidence type="ECO:0000313" key="2">
    <source>
        <dbReference type="Proteomes" id="UP000016638"/>
    </source>
</evidence>
<dbReference type="EMBL" id="AWEZ01000008">
    <property type="protein sequence ID" value="ERL10527.1"/>
    <property type="molecule type" value="Genomic_DNA"/>
</dbReference>
<dbReference type="STRING" id="1125712.HMPREF1316_2032"/>
<sequence length="386" mass="40819">MSRAMQTVRQWVPALGGACEARIGHGTIAECEAVFKGAVGTPQRAELMVGSGTNEMTEELVRRELTSAGFVVERTEVPSGSTARQLQEASRLVGRLDAHHVTADDLVVAIGDADVLSVASNVCVAWCGGVQMAAIPLDLTALVEVAPAPRGIDLAAHAQVLSPRPACRYLVADLDLMDVSPTGETTLCARALMAQAAMVDSEQSFSRLWDRSLEVAQGPDAAEADSDVDAEIDAAVDVASDTLAEQAADTLKTRGRIASSSALAVRQGLRYGRELAYALGALTELPLSTRLAEGLRFSARVSAGLGVLGVDDVLAQDELLERLGLPLAVAQVDAAALLERLKADAFLHSNRFQLALPQRIGRVRLSNVDDALLEEHLDAWCAARGR</sequence>
<dbReference type="RefSeq" id="WP_021725112.1">
    <property type="nucleotide sequence ID" value="NZ_AWEZ01000008.1"/>
</dbReference>
<evidence type="ECO:0000313" key="1">
    <source>
        <dbReference type="EMBL" id="ERL10527.1"/>
    </source>
</evidence>
<dbReference type="Gene3D" id="3.40.50.1970">
    <property type="match status" value="1"/>
</dbReference>
<keyword evidence="2" id="KW-1185">Reference proteome</keyword>
<dbReference type="Proteomes" id="UP000016638">
    <property type="component" value="Unassembled WGS sequence"/>
</dbReference>
<protein>
    <submittedName>
        <fullName evidence="1">3-dehydroquinate synthase family phospholyase</fullName>
        <ecNumber evidence="1">4.2.3.-</ecNumber>
    </submittedName>
</protein>
<comment type="caution">
    <text evidence="1">The sequence shown here is derived from an EMBL/GenBank/DDBJ whole genome shotgun (WGS) entry which is preliminary data.</text>
</comment>
<name>U2V591_9ACTN</name>
<proteinExistence type="predicted"/>
<dbReference type="eggNOG" id="COG0337">
    <property type="taxonomic scope" value="Bacteria"/>
</dbReference>
<dbReference type="PATRIC" id="fig|1125712.3.peg.235"/>
<keyword evidence="1" id="KW-0456">Lyase</keyword>
<dbReference type="AlphaFoldDB" id="U2V591"/>
<dbReference type="EC" id="4.2.3.-" evidence="1"/>
<accession>U2V591</accession>
<dbReference type="Gene3D" id="1.20.1090.10">
    <property type="entry name" value="Dehydroquinate synthase-like - alpha domain"/>
    <property type="match status" value="1"/>
</dbReference>
<dbReference type="OrthoDB" id="4333404at2"/>